<sequence length="756" mass="81271">MQLTPFVILLLTCGINGFFPSDWRERYFGNGGISHEAQTRSAYDALVGKYFEEITPITTNMIKARTAMAEANMEVDDDQTSSAKHFDGENFEGGQAILVQAKADVIRELFDGNGEAAQVALGKALHTLQDFYSHTNWVERGGFDINYDLGKAGVSLSPIGFGERTCDECGFGGIDRILIGCHDCANNTFGFNTLTSGYYAGEDRPLGGAPIPEYKCRHGGATDSALGAIAGAVYAEVFNDVPEGINKDSLNCFWSPHWFLHRQAVNLAIQSSIQYIEDIIAEGPLEDKERRLLFGVGTSLAFAIDTTGSMAGIIAGTRRQAIEIARSRLGTKDEPIDYIVAPFNDPYTGPVLRATNFSDFQANINSLYAAGGDDCPELAITGILDALAVMQGPSDLFVMTDANAKDYGLALRAIEVAFEKQIRIHVFKFDSNCDDGGSAAKRSLQKREDSVANRQYSALAGSTGGTYHSLPVSQVDTIGSLIEPLTNSETNTILKLSGTLNSTSSFPVPVDSRMTNITISLRAAAVSLNLTDPTGTPLNFSSPGVTLTAVTDGQFLTIQNPASGTWTLILTLLDPVLTPPFACDVSGVSPLHLSSFNFVTLRGRPGHKGFFALPTQPAFDHDVAAVAVLDGSFRTAVFDLRNTLANRVVNANMTPGSGAEGAPPTNSFYGEMRLANVSLYAYVEGLDDEGAPYQRVLPNVFQPIFSNTTDTGFNNTDIFAGRRNVTTTVTLPSTSLPTETKTGEPEYPGCPYPTEY</sequence>
<feature type="domain" description="VWA7 N-terminal" evidence="9">
    <location>
        <begin position="55"/>
        <end position="281"/>
    </location>
</feature>
<dbReference type="PANTHER" id="PTHR14905:SF7">
    <property type="entry name" value="VON WILLEBRAND FACTOR A DOMAIN-CONTAINING PROTEIN 7"/>
    <property type="match status" value="1"/>
</dbReference>
<dbReference type="PANTHER" id="PTHR14905">
    <property type="entry name" value="NG37"/>
    <property type="match status" value="1"/>
</dbReference>
<dbReference type="Pfam" id="PF25107">
    <property type="entry name" value="VWA7_N"/>
    <property type="match status" value="1"/>
</dbReference>
<evidence type="ECO:0000256" key="3">
    <source>
        <dbReference type="ARBA" id="ARBA00022729"/>
    </source>
</evidence>
<name>A0A6A6VMX7_9PLEO</name>
<evidence type="ECO:0000259" key="9">
    <source>
        <dbReference type="Pfam" id="PF25107"/>
    </source>
</evidence>
<dbReference type="InterPro" id="IPR056475">
    <property type="entry name" value="GBD_Hemicentin/VWA7"/>
</dbReference>
<dbReference type="Pfam" id="PF23560">
    <property type="entry name" value="GBD_Hemicentin"/>
    <property type="match status" value="1"/>
</dbReference>
<evidence type="ECO:0000256" key="2">
    <source>
        <dbReference type="ARBA" id="ARBA00022525"/>
    </source>
</evidence>
<dbReference type="InterPro" id="IPR052577">
    <property type="entry name" value="VWA7"/>
</dbReference>
<keyword evidence="11" id="KW-1185">Reference proteome</keyword>
<keyword evidence="3 6" id="KW-0732">Signal</keyword>
<dbReference type="Gene3D" id="3.40.50.410">
    <property type="entry name" value="von Willebrand factor, type A domain"/>
    <property type="match status" value="1"/>
</dbReference>
<dbReference type="AlphaFoldDB" id="A0A6A6VMX7"/>
<evidence type="ECO:0000313" key="11">
    <source>
        <dbReference type="Proteomes" id="UP000799440"/>
    </source>
</evidence>
<dbReference type="InterPro" id="IPR036465">
    <property type="entry name" value="vWFA_dom_sf"/>
</dbReference>
<evidence type="ECO:0000259" key="8">
    <source>
        <dbReference type="Pfam" id="PF25106"/>
    </source>
</evidence>
<evidence type="ECO:0000256" key="5">
    <source>
        <dbReference type="SAM" id="MobiDB-lite"/>
    </source>
</evidence>
<accession>A0A6A6VMX7</accession>
<keyword evidence="2" id="KW-0964">Secreted</keyword>
<dbReference type="Pfam" id="PF25106">
    <property type="entry name" value="VWA_4"/>
    <property type="match status" value="1"/>
</dbReference>
<evidence type="ECO:0000313" key="10">
    <source>
        <dbReference type="EMBL" id="KAF2751895.1"/>
    </source>
</evidence>
<dbReference type="SUPFAM" id="SSF53300">
    <property type="entry name" value="vWA-like"/>
    <property type="match status" value="1"/>
</dbReference>
<feature type="chain" id="PRO_5025661108" description="VWFA domain-containing protein" evidence="6">
    <location>
        <begin position="18"/>
        <end position="756"/>
    </location>
</feature>
<feature type="domain" description="Hemicentin/VWA7 galactose-binding" evidence="7">
    <location>
        <begin position="499"/>
        <end position="569"/>
    </location>
</feature>
<gene>
    <name evidence="10" type="ORF">M011DRAFT_9123</name>
</gene>
<evidence type="ECO:0000259" key="7">
    <source>
        <dbReference type="Pfam" id="PF23560"/>
    </source>
</evidence>
<dbReference type="EMBL" id="MU006561">
    <property type="protein sequence ID" value="KAF2751895.1"/>
    <property type="molecule type" value="Genomic_DNA"/>
</dbReference>
<dbReference type="OrthoDB" id="301415at2759"/>
<feature type="signal peptide" evidence="6">
    <location>
        <begin position="1"/>
        <end position="17"/>
    </location>
</feature>
<dbReference type="Proteomes" id="UP000799440">
    <property type="component" value="Unassembled WGS sequence"/>
</dbReference>
<protein>
    <recommendedName>
        <fullName evidence="12">VWFA domain-containing protein</fullName>
    </recommendedName>
</protein>
<dbReference type="InterPro" id="IPR056862">
    <property type="entry name" value="VWA7_N"/>
</dbReference>
<feature type="region of interest" description="Disordered" evidence="5">
    <location>
        <begin position="732"/>
        <end position="756"/>
    </location>
</feature>
<reference evidence="10" key="1">
    <citation type="journal article" date="2020" name="Stud. Mycol.">
        <title>101 Dothideomycetes genomes: a test case for predicting lifestyles and emergence of pathogens.</title>
        <authorList>
            <person name="Haridas S."/>
            <person name="Albert R."/>
            <person name="Binder M."/>
            <person name="Bloem J."/>
            <person name="Labutti K."/>
            <person name="Salamov A."/>
            <person name="Andreopoulos B."/>
            <person name="Baker S."/>
            <person name="Barry K."/>
            <person name="Bills G."/>
            <person name="Bluhm B."/>
            <person name="Cannon C."/>
            <person name="Castanera R."/>
            <person name="Culley D."/>
            <person name="Daum C."/>
            <person name="Ezra D."/>
            <person name="Gonzalez J."/>
            <person name="Henrissat B."/>
            <person name="Kuo A."/>
            <person name="Liang C."/>
            <person name="Lipzen A."/>
            <person name="Lutzoni F."/>
            <person name="Magnuson J."/>
            <person name="Mondo S."/>
            <person name="Nolan M."/>
            <person name="Ohm R."/>
            <person name="Pangilinan J."/>
            <person name="Park H.-J."/>
            <person name="Ramirez L."/>
            <person name="Alfaro M."/>
            <person name="Sun H."/>
            <person name="Tritt A."/>
            <person name="Yoshinaga Y."/>
            <person name="Zwiers L.-H."/>
            <person name="Turgeon B."/>
            <person name="Goodwin S."/>
            <person name="Spatafora J."/>
            <person name="Crous P."/>
            <person name="Grigoriev I."/>
        </authorList>
    </citation>
    <scope>NUCLEOTIDE SEQUENCE</scope>
    <source>
        <strain evidence="10">CBS 119925</strain>
    </source>
</reference>
<dbReference type="InterPro" id="IPR056861">
    <property type="entry name" value="HMCN1-like_VWA"/>
</dbReference>
<feature type="domain" description="Hemicentin-1-like von Willebrand factor A" evidence="8">
    <location>
        <begin position="299"/>
        <end position="467"/>
    </location>
</feature>
<evidence type="ECO:0000256" key="4">
    <source>
        <dbReference type="ARBA" id="ARBA00023180"/>
    </source>
</evidence>
<proteinExistence type="predicted"/>
<organism evidence="10 11">
    <name type="scientific">Sporormia fimetaria CBS 119925</name>
    <dbReference type="NCBI Taxonomy" id="1340428"/>
    <lineage>
        <taxon>Eukaryota</taxon>
        <taxon>Fungi</taxon>
        <taxon>Dikarya</taxon>
        <taxon>Ascomycota</taxon>
        <taxon>Pezizomycotina</taxon>
        <taxon>Dothideomycetes</taxon>
        <taxon>Pleosporomycetidae</taxon>
        <taxon>Pleosporales</taxon>
        <taxon>Sporormiaceae</taxon>
        <taxon>Sporormia</taxon>
    </lineage>
</organism>
<keyword evidence="4" id="KW-0325">Glycoprotein</keyword>
<dbReference type="GO" id="GO:0005576">
    <property type="term" value="C:extracellular region"/>
    <property type="evidence" value="ECO:0007669"/>
    <property type="project" value="UniProtKB-SubCell"/>
</dbReference>
<evidence type="ECO:0000256" key="6">
    <source>
        <dbReference type="SAM" id="SignalP"/>
    </source>
</evidence>
<comment type="subcellular location">
    <subcellularLocation>
        <location evidence="1">Secreted</location>
    </subcellularLocation>
</comment>
<evidence type="ECO:0000256" key="1">
    <source>
        <dbReference type="ARBA" id="ARBA00004613"/>
    </source>
</evidence>
<evidence type="ECO:0008006" key="12">
    <source>
        <dbReference type="Google" id="ProtNLM"/>
    </source>
</evidence>